<sequence length="273" mass="29930">MSTSGTRFTEIDWAGRPVRIEYRRIDAPEGAAPQPTLVFLHEGLGSVSMWRDFPDRLCAALGCAGLVYSRPGYGQSTPKPAGERWQPDFMHRQAREVLPAVLDAVGVQAPYTLFGHSDGGSIALLHAAMFPERVTALVVAAPHLFVEDLSIASITDARTAYATTDLRDRLGKHHADPDSAFRGWNDIWLDPAFRDWTIEAEVATVRGPVLAVQGVDDQYGTMAQIDRIAALRPPGSTTLLKLPDCGHSPHRDQRETLIGRVGDFMHRALSPIT</sequence>
<dbReference type="GO" id="GO:0016020">
    <property type="term" value="C:membrane"/>
    <property type="evidence" value="ECO:0007669"/>
    <property type="project" value="TreeGrafter"/>
</dbReference>
<dbReference type="InterPro" id="IPR000073">
    <property type="entry name" value="AB_hydrolase_1"/>
</dbReference>
<organism evidence="2 3">
    <name type="scientific">Sphaerotilus montanus</name>
    <dbReference type="NCBI Taxonomy" id="522889"/>
    <lineage>
        <taxon>Bacteria</taxon>
        <taxon>Pseudomonadati</taxon>
        <taxon>Pseudomonadota</taxon>
        <taxon>Betaproteobacteria</taxon>
        <taxon>Burkholderiales</taxon>
        <taxon>Sphaerotilaceae</taxon>
        <taxon>Sphaerotilus</taxon>
    </lineage>
</organism>
<dbReference type="Pfam" id="PF00561">
    <property type="entry name" value="Abhydrolase_1"/>
    <property type="match status" value="1"/>
</dbReference>
<dbReference type="EMBL" id="JACCFH010000001">
    <property type="protein sequence ID" value="NYG32444.1"/>
    <property type="molecule type" value="Genomic_DNA"/>
</dbReference>
<evidence type="ECO:0000313" key="2">
    <source>
        <dbReference type="EMBL" id="NYG32444.1"/>
    </source>
</evidence>
<comment type="caution">
    <text evidence="2">The sequence shown here is derived from an EMBL/GenBank/DDBJ whole genome shotgun (WGS) entry which is preliminary data.</text>
</comment>
<reference evidence="2 3" key="1">
    <citation type="submission" date="2020-07" db="EMBL/GenBank/DDBJ databases">
        <title>Genomic Encyclopedia of Archaeal and Bacterial Type Strains, Phase II (KMG-II): from individual species to whole genera.</title>
        <authorList>
            <person name="Goeker M."/>
        </authorList>
    </citation>
    <scope>NUCLEOTIDE SEQUENCE [LARGE SCALE GENOMIC DNA]</scope>
    <source>
        <strain evidence="2 3">DSM 21226</strain>
    </source>
</reference>
<accession>A0A7Y9UBE5</accession>
<name>A0A7Y9UBE5_9BURK</name>
<gene>
    <name evidence="2" type="ORF">BDD16_001430</name>
</gene>
<dbReference type="AlphaFoldDB" id="A0A7Y9UBE5"/>
<dbReference type="PANTHER" id="PTHR43798">
    <property type="entry name" value="MONOACYLGLYCEROL LIPASE"/>
    <property type="match status" value="1"/>
</dbReference>
<evidence type="ECO:0000259" key="1">
    <source>
        <dbReference type="Pfam" id="PF00561"/>
    </source>
</evidence>
<dbReference type="Proteomes" id="UP000518288">
    <property type="component" value="Unassembled WGS sequence"/>
</dbReference>
<dbReference type="Gene3D" id="3.40.50.1820">
    <property type="entry name" value="alpha/beta hydrolase"/>
    <property type="match status" value="1"/>
</dbReference>
<dbReference type="PANTHER" id="PTHR43798:SF33">
    <property type="entry name" value="HYDROLASE, PUTATIVE (AFU_ORTHOLOGUE AFUA_2G14860)-RELATED"/>
    <property type="match status" value="1"/>
</dbReference>
<protein>
    <submittedName>
        <fullName evidence="2">Pimeloyl-ACP methyl ester carboxylesterase</fullName>
    </submittedName>
</protein>
<evidence type="ECO:0000313" key="3">
    <source>
        <dbReference type="Proteomes" id="UP000518288"/>
    </source>
</evidence>
<dbReference type="RefSeq" id="WP_179633334.1">
    <property type="nucleotide sequence ID" value="NZ_JACCFH010000001.1"/>
</dbReference>
<dbReference type="InterPro" id="IPR029058">
    <property type="entry name" value="AB_hydrolase_fold"/>
</dbReference>
<keyword evidence="3" id="KW-1185">Reference proteome</keyword>
<dbReference type="SUPFAM" id="SSF53474">
    <property type="entry name" value="alpha/beta-Hydrolases"/>
    <property type="match status" value="1"/>
</dbReference>
<proteinExistence type="predicted"/>
<feature type="domain" description="AB hydrolase-1" evidence="1">
    <location>
        <begin position="35"/>
        <end position="142"/>
    </location>
</feature>
<dbReference type="InterPro" id="IPR050266">
    <property type="entry name" value="AB_hydrolase_sf"/>
</dbReference>